<name>A0ABV6R2J3_9CAUL</name>
<keyword evidence="3" id="KW-1185">Reference proteome</keyword>
<dbReference type="SUPFAM" id="SSF52540">
    <property type="entry name" value="P-loop containing nucleoside triphosphate hydrolases"/>
    <property type="match status" value="1"/>
</dbReference>
<dbReference type="Proteomes" id="UP001589906">
    <property type="component" value="Unassembled WGS sequence"/>
</dbReference>
<proteinExistence type="predicted"/>
<dbReference type="RefSeq" id="WP_376835808.1">
    <property type="nucleotide sequence ID" value="NZ_JBHLSW010000005.1"/>
</dbReference>
<reference evidence="2 3" key="1">
    <citation type="submission" date="2024-09" db="EMBL/GenBank/DDBJ databases">
        <authorList>
            <person name="Sun Q."/>
            <person name="Mori K."/>
        </authorList>
    </citation>
    <scope>NUCLEOTIDE SEQUENCE [LARGE SCALE GENOMIC DNA]</scope>
    <source>
        <strain evidence="2 3">NCAIM B.02621</strain>
    </source>
</reference>
<protein>
    <submittedName>
        <fullName evidence="2">ImuA family protein</fullName>
    </submittedName>
</protein>
<feature type="compositionally biased region" description="Gly residues" evidence="1">
    <location>
        <begin position="251"/>
        <end position="260"/>
    </location>
</feature>
<evidence type="ECO:0000313" key="2">
    <source>
        <dbReference type="EMBL" id="MFC0633840.1"/>
    </source>
</evidence>
<dbReference type="Gene3D" id="3.40.50.300">
    <property type="entry name" value="P-loop containing nucleotide triphosphate hydrolases"/>
    <property type="match status" value="1"/>
</dbReference>
<gene>
    <name evidence="2" type="ORF">ACFFGE_08095</name>
</gene>
<comment type="caution">
    <text evidence="2">The sequence shown here is derived from an EMBL/GenBank/DDBJ whole genome shotgun (WGS) entry which is preliminary data.</text>
</comment>
<accession>A0ABV6R2J3</accession>
<dbReference type="PIRSF" id="PIRSF034285">
    <property type="entry name" value="UCP034285"/>
    <property type="match status" value="1"/>
</dbReference>
<evidence type="ECO:0000256" key="1">
    <source>
        <dbReference type="SAM" id="MobiDB-lite"/>
    </source>
</evidence>
<feature type="region of interest" description="Disordered" evidence="1">
    <location>
        <begin position="233"/>
        <end position="260"/>
    </location>
</feature>
<dbReference type="InterPro" id="IPR017026">
    <property type="entry name" value="ImuA"/>
</dbReference>
<sequence length="260" mass="27009">MWNKRDELERLRDRLSAAPSRAGAPGRRLSLGWAEIDGHLGGGLKRGAVHEIFAEAGGEAQSADGFALGLALRLQAPALVWAVERRALPETGLPYGAGLKDWGLDPAALILVQVRDASQLLAAGEEALASGAAPAVILSGWGEAKALTLTASRRLAFAAQKGRATCFFVRAGVDPAPSAAETRWSVAAAPSQPLDARAPGRPAFTASLQRSRAGAPPRSWILEWDRETRSFAPPAASGGLVSLPRHRPAGAGAGGVERAA</sequence>
<evidence type="ECO:0000313" key="3">
    <source>
        <dbReference type="Proteomes" id="UP001589906"/>
    </source>
</evidence>
<dbReference type="InterPro" id="IPR027417">
    <property type="entry name" value="P-loop_NTPase"/>
</dbReference>
<dbReference type="EMBL" id="JBHLSW010000005">
    <property type="protein sequence ID" value="MFC0633840.1"/>
    <property type="molecule type" value="Genomic_DNA"/>
</dbReference>
<organism evidence="2 3">
    <name type="scientific">Brevundimonas balnearis</name>
    <dbReference type="NCBI Taxonomy" id="1572858"/>
    <lineage>
        <taxon>Bacteria</taxon>
        <taxon>Pseudomonadati</taxon>
        <taxon>Pseudomonadota</taxon>
        <taxon>Alphaproteobacteria</taxon>
        <taxon>Caulobacterales</taxon>
        <taxon>Caulobacteraceae</taxon>
        <taxon>Brevundimonas</taxon>
    </lineage>
</organism>